<name>A0AAE0AKF3_9ROSI</name>
<evidence type="ECO:0000313" key="2">
    <source>
        <dbReference type="Proteomes" id="UP001281410"/>
    </source>
</evidence>
<dbReference type="EMBL" id="JANJYJ010000004">
    <property type="protein sequence ID" value="KAK3219746.1"/>
    <property type="molecule type" value="Genomic_DNA"/>
</dbReference>
<gene>
    <name evidence="1" type="ORF">Dsin_013716</name>
</gene>
<comment type="caution">
    <text evidence="1">The sequence shown here is derived from an EMBL/GenBank/DDBJ whole genome shotgun (WGS) entry which is preliminary data.</text>
</comment>
<protein>
    <submittedName>
        <fullName evidence="1">Uncharacterized protein</fullName>
    </submittedName>
</protein>
<keyword evidence="2" id="KW-1185">Reference proteome</keyword>
<dbReference type="Proteomes" id="UP001281410">
    <property type="component" value="Unassembled WGS sequence"/>
</dbReference>
<evidence type="ECO:0000313" key="1">
    <source>
        <dbReference type="EMBL" id="KAK3219746.1"/>
    </source>
</evidence>
<sequence length="64" mass="7730">MELGSWCSSRNQSFYWCQNYVKAGYGRTLSLNELGDRIKDPWMETAVEEDHERKEENFQLFIEY</sequence>
<dbReference type="AlphaFoldDB" id="A0AAE0AKF3"/>
<proteinExistence type="predicted"/>
<reference evidence="1" key="1">
    <citation type="journal article" date="2023" name="Plant J.">
        <title>Genome sequences and population genomics provide insights into the demographic history, inbreeding, and mutation load of two 'living fossil' tree species of Dipteronia.</title>
        <authorList>
            <person name="Feng Y."/>
            <person name="Comes H.P."/>
            <person name="Chen J."/>
            <person name="Zhu S."/>
            <person name="Lu R."/>
            <person name="Zhang X."/>
            <person name="Li P."/>
            <person name="Qiu J."/>
            <person name="Olsen K.M."/>
            <person name="Qiu Y."/>
        </authorList>
    </citation>
    <scope>NUCLEOTIDE SEQUENCE</scope>
    <source>
        <strain evidence="1">NBL</strain>
    </source>
</reference>
<organism evidence="1 2">
    <name type="scientific">Dipteronia sinensis</name>
    <dbReference type="NCBI Taxonomy" id="43782"/>
    <lineage>
        <taxon>Eukaryota</taxon>
        <taxon>Viridiplantae</taxon>
        <taxon>Streptophyta</taxon>
        <taxon>Embryophyta</taxon>
        <taxon>Tracheophyta</taxon>
        <taxon>Spermatophyta</taxon>
        <taxon>Magnoliopsida</taxon>
        <taxon>eudicotyledons</taxon>
        <taxon>Gunneridae</taxon>
        <taxon>Pentapetalae</taxon>
        <taxon>rosids</taxon>
        <taxon>malvids</taxon>
        <taxon>Sapindales</taxon>
        <taxon>Sapindaceae</taxon>
        <taxon>Hippocastanoideae</taxon>
        <taxon>Acereae</taxon>
        <taxon>Dipteronia</taxon>
    </lineage>
</organism>
<accession>A0AAE0AKF3</accession>